<comment type="caution">
    <text evidence="1">The sequence shown here is derived from an EMBL/GenBank/DDBJ whole genome shotgun (WGS) entry which is preliminary data.</text>
</comment>
<protein>
    <submittedName>
        <fullName evidence="1">Uncharacterized protein</fullName>
    </submittedName>
</protein>
<dbReference type="PATRIC" id="fig|284581.3.peg.3042"/>
<dbReference type="EMBL" id="LILC01000023">
    <property type="protein sequence ID" value="KOO42959.1"/>
    <property type="molecule type" value="Genomic_DNA"/>
</dbReference>
<proteinExistence type="predicted"/>
<accession>A0A0M0KVX8</accession>
<sequence>MILYPPIQFDQNEWFILVSLLIVAALFIWLPKRFPPIITALLLLYIAAVAIVADHVLGGAYKKNLYDFQDREKYEWFDVVLQLFVYPLFGYLVYYIYDIWRQKNWHTLLFIGLATLFSTIFEGISVWFRVFVYTGWHLFYSFLFYLCIIPITIFLLEKMKYYIQQYRQHVKK</sequence>
<name>A0A0M0KVX8_9BACI</name>
<reference evidence="2" key="1">
    <citation type="submission" date="2015-08" db="EMBL/GenBank/DDBJ databases">
        <title>Fjat-14210 dsm16467.</title>
        <authorList>
            <person name="Liu B."/>
            <person name="Wang J."/>
            <person name="Zhu Y."/>
            <person name="Liu G."/>
            <person name="Chen Q."/>
            <person name="Chen Z."/>
            <person name="Lan J."/>
            <person name="Che J."/>
            <person name="Ge C."/>
            <person name="Shi H."/>
            <person name="Pan Z."/>
            <person name="Liu X."/>
        </authorList>
    </citation>
    <scope>NUCLEOTIDE SEQUENCE [LARGE SCALE GENOMIC DNA]</scope>
    <source>
        <strain evidence="2">DSM 16467</strain>
    </source>
</reference>
<gene>
    <name evidence="1" type="ORF">AMD01_17650</name>
</gene>
<evidence type="ECO:0000313" key="2">
    <source>
        <dbReference type="Proteomes" id="UP000037558"/>
    </source>
</evidence>
<dbReference type="RefSeq" id="WP_053402764.1">
    <property type="nucleotide sequence ID" value="NZ_LILC01000023.1"/>
</dbReference>
<organism evidence="1 2">
    <name type="scientific">Priestia koreensis</name>
    <dbReference type="NCBI Taxonomy" id="284581"/>
    <lineage>
        <taxon>Bacteria</taxon>
        <taxon>Bacillati</taxon>
        <taxon>Bacillota</taxon>
        <taxon>Bacilli</taxon>
        <taxon>Bacillales</taxon>
        <taxon>Bacillaceae</taxon>
        <taxon>Priestia</taxon>
    </lineage>
</organism>
<dbReference type="OrthoDB" id="2381462at2"/>
<dbReference type="Proteomes" id="UP000037558">
    <property type="component" value="Unassembled WGS sequence"/>
</dbReference>
<dbReference type="STRING" id="284581.AMD01_17650"/>
<evidence type="ECO:0000313" key="1">
    <source>
        <dbReference type="EMBL" id="KOO42959.1"/>
    </source>
</evidence>
<dbReference type="AlphaFoldDB" id="A0A0M0KVX8"/>
<keyword evidence="2" id="KW-1185">Reference proteome</keyword>